<dbReference type="InterPro" id="IPR008979">
    <property type="entry name" value="Galactose-bd-like_sf"/>
</dbReference>
<reference evidence="2" key="1">
    <citation type="submission" date="2018-11" db="EMBL/GenBank/DDBJ databases">
        <authorList>
            <person name="Alioto T."/>
            <person name="Alioto T."/>
        </authorList>
    </citation>
    <scope>NUCLEOTIDE SEQUENCE</scope>
</reference>
<dbReference type="AlphaFoldDB" id="A0A8B6FXI1"/>
<organism evidence="2 3">
    <name type="scientific">Mytilus galloprovincialis</name>
    <name type="common">Mediterranean mussel</name>
    <dbReference type="NCBI Taxonomy" id="29158"/>
    <lineage>
        <taxon>Eukaryota</taxon>
        <taxon>Metazoa</taxon>
        <taxon>Spiralia</taxon>
        <taxon>Lophotrochozoa</taxon>
        <taxon>Mollusca</taxon>
        <taxon>Bivalvia</taxon>
        <taxon>Autobranchia</taxon>
        <taxon>Pteriomorphia</taxon>
        <taxon>Mytilida</taxon>
        <taxon>Mytiloidea</taxon>
        <taxon>Mytilidae</taxon>
        <taxon>Mytilinae</taxon>
        <taxon>Mytilus</taxon>
    </lineage>
</organism>
<proteinExistence type="predicted"/>
<accession>A0A8B6FXI1</accession>
<feature type="region of interest" description="Disordered" evidence="1">
    <location>
        <begin position="1"/>
        <end position="33"/>
    </location>
</feature>
<sequence>MTTSHKEALHDKMIGLQQNAAKDDLPVDRDIPSDDIKQINFNKDHDQKSDFDLDSNTTLGSMLEENFEADDDNEISVDFVSIAKGKPTSMSAPPYIQDAYSWKANDGNYWSKNAKCAYPHINTFPRWWKVNLLAYYEIHRVIMYSNHPGKYKRFTLLETSMIYNLLKGVDLGLSM</sequence>
<evidence type="ECO:0000256" key="1">
    <source>
        <dbReference type="SAM" id="MobiDB-lite"/>
    </source>
</evidence>
<dbReference type="Gene3D" id="2.60.120.260">
    <property type="entry name" value="Galactose-binding domain-like"/>
    <property type="match status" value="1"/>
</dbReference>
<feature type="compositionally biased region" description="Basic and acidic residues" evidence="1">
    <location>
        <begin position="1"/>
        <end position="13"/>
    </location>
</feature>
<evidence type="ECO:0000313" key="3">
    <source>
        <dbReference type="Proteomes" id="UP000596742"/>
    </source>
</evidence>
<name>A0A8B6FXI1_MYTGA</name>
<gene>
    <name evidence="2" type="ORF">MGAL_10B071698</name>
</gene>
<protein>
    <submittedName>
        <fullName evidence="2">Uncharacterized protein</fullName>
    </submittedName>
</protein>
<keyword evidence="3" id="KW-1185">Reference proteome</keyword>
<comment type="caution">
    <text evidence="2">The sequence shown here is derived from an EMBL/GenBank/DDBJ whole genome shotgun (WGS) entry which is preliminary data.</text>
</comment>
<dbReference type="SUPFAM" id="SSF49785">
    <property type="entry name" value="Galactose-binding domain-like"/>
    <property type="match status" value="1"/>
</dbReference>
<dbReference type="EMBL" id="UYJE01007504">
    <property type="protein sequence ID" value="VDI55400.1"/>
    <property type="molecule type" value="Genomic_DNA"/>
</dbReference>
<dbReference type="Proteomes" id="UP000596742">
    <property type="component" value="Unassembled WGS sequence"/>
</dbReference>
<feature type="compositionally biased region" description="Basic and acidic residues" evidence="1">
    <location>
        <begin position="21"/>
        <end position="33"/>
    </location>
</feature>
<evidence type="ECO:0000313" key="2">
    <source>
        <dbReference type="EMBL" id="VDI55400.1"/>
    </source>
</evidence>